<name>A0A2N5T3U7_9BASI</name>
<comment type="caution">
    <text evidence="1">The sequence shown here is derived from an EMBL/GenBank/DDBJ whole genome shotgun (WGS) entry which is preliminary data.</text>
</comment>
<reference evidence="1 2" key="1">
    <citation type="submission" date="2017-11" db="EMBL/GenBank/DDBJ databases">
        <title>De novo assembly and phasing of dikaryotic genomes from two isolates of Puccinia coronata f. sp. avenae, the causal agent of oat crown rust.</title>
        <authorList>
            <person name="Miller M.E."/>
            <person name="Zhang Y."/>
            <person name="Omidvar V."/>
            <person name="Sperschneider J."/>
            <person name="Schwessinger B."/>
            <person name="Raley C."/>
            <person name="Palmer J.M."/>
            <person name="Garnica D."/>
            <person name="Upadhyaya N."/>
            <person name="Rathjen J."/>
            <person name="Taylor J.M."/>
            <person name="Park R.F."/>
            <person name="Dodds P.N."/>
            <person name="Hirsch C.D."/>
            <person name="Kianian S.F."/>
            <person name="Figueroa M."/>
        </authorList>
    </citation>
    <scope>NUCLEOTIDE SEQUENCE [LARGE SCALE GENOMIC DNA]</scope>
    <source>
        <strain evidence="1">12SD80</strain>
    </source>
</reference>
<gene>
    <name evidence="1" type="ORF">PCASD_17523</name>
</gene>
<organism evidence="1 2">
    <name type="scientific">Puccinia coronata f. sp. avenae</name>
    <dbReference type="NCBI Taxonomy" id="200324"/>
    <lineage>
        <taxon>Eukaryota</taxon>
        <taxon>Fungi</taxon>
        <taxon>Dikarya</taxon>
        <taxon>Basidiomycota</taxon>
        <taxon>Pucciniomycotina</taxon>
        <taxon>Pucciniomycetes</taxon>
        <taxon>Pucciniales</taxon>
        <taxon>Pucciniaceae</taxon>
        <taxon>Puccinia</taxon>
    </lineage>
</organism>
<protein>
    <submittedName>
        <fullName evidence="1">Uncharacterized protein</fullName>
    </submittedName>
</protein>
<proteinExistence type="predicted"/>
<sequence>MARPHLLLAPPTSLPCYHLHPPAPLPPHSLGCKHAGPWHTLQVCLAKAMTPHPLTNGPNTIQANQHRLRINCCALTPPDLLQSEASEAL</sequence>
<dbReference type="AlphaFoldDB" id="A0A2N5T3U7"/>
<evidence type="ECO:0000313" key="2">
    <source>
        <dbReference type="Proteomes" id="UP000235392"/>
    </source>
</evidence>
<evidence type="ECO:0000313" key="1">
    <source>
        <dbReference type="EMBL" id="PLW20156.1"/>
    </source>
</evidence>
<dbReference type="EMBL" id="PGCI01000703">
    <property type="protein sequence ID" value="PLW20156.1"/>
    <property type="molecule type" value="Genomic_DNA"/>
</dbReference>
<accession>A0A2N5T3U7</accession>
<dbReference type="Proteomes" id="UP000235392">
    <property type="component" value="Unassembled WGS sequence"/>
</dbReference>